<evidence type="ECO:0000256" key="8">
    <source>
        <dbReference type="ARBA" id="ARBA00038436"/>
    </source>
</evidence>
<protein>
    <submittedName>
        <fullName evidence="11">C4-dicarboxylate ABC transporter</fullName>
    </submittedName>
</protein>
<feature type="transmembrane region" description="Helical" evidence="9">
    <location>
        <begin position="135"/>
        <end position="157"/>
    </location>
</feature>
<evidence type="ECO:0000256" key="4">
    <source>
        <dbReference type="ARBA" id="ARBA00022519"/>
    </source>
</evidence>
<dbReference type="Pfam" id="PF04290">
    <property type="entry name" value="DctQ"/>
    <property type="match status" value="1"/>
</dbReference>
<feature type="transmembrane region" description="Helical" evidence="9">
    <location>
        <begin position="53"/>
        <end position="68"/>
    </location>
</feature>
<evidence type="ECO:0000256" key="6">
    <source>
        <dbReference type="ARBA" id="ARBA00022989"/>
    </source>
</evidence>
<evidence type="ECO:0000256" key="7">
    <source>
        <dbReference type="ARBA" id="ARBA00023136"/>
    </source>
</evidence>
<gene>
    <name evidence="11" type="ORF">GF1_12880</name>
</gene>
<organism evidence="11 12">
    <name type="scientific">Desulfolithobacter dissulfuricans</name>
    <dbReference type="NCBI Taxonomy" id="2795293"/>
    <lineage>
        <taxon>Bacteria</taxon>
        <taxon>Pseudomonadati</taxon>
        <taxon>Thermodesulfobacteriota</taxon>
        <taxon>Desulfobulbia</taxon>
        <taxon>Desulfobulbales</taxon>
        <taxon>Desulfobulbaceae</taxon>
        <taxon>Desulfolithobacter</taxon>
    </lineage>
</organism>
<dbReference type="GO" id="GO:0005886">
    <property type="term" value="C:plasma membrane"/>
    <property type="evidence" value="ECO:0007669"/>
    <property type="project" value="UniProtKB-SubCell"/>
</dbReference>
<dbReference type="AlphaFoldDB" id="A0A915U1R3"/>
<dbReference type="KEGG" id="ddu:GF1_12880"/>
<comment type="similarity">
    <text evidence="8">Belongs to the TRAP transporter small permease family.</text>
</comment>
<name>A0A915U1R3_9BACT</name>
<evidence type="ECO:0000259" key="10">
    <source>
        <dbReference type="Pfam" id="PF04290"/>
    </source>
</evidence>
<keyword evidence="2" id="KW-0813">Transport</keyword>
<dbReference type="InterPro" id="IPR007387">
    <property type="entry name" value="TRAP_DctQ"/>
</dbReference>
<dbReference type="InterPro" id="IPR055348">
    <property type="entry name" value="DctQ"/>
</dbReference>
<proteinExistence type="inferred from homology"/>
<accession>A0A915U1R3</accession>
<dbReference type="PANTHER" id="PTHR35011">
    <property type="entry name" value="2,3-DIKETO-L-GULONATE TRAP TRANSPORTER SMALL PERMEASE PROTEIN YIAM"/>
    <property type="match status" value="1"/>
</dbReference>
<keyword evidence="7 9" id="KW-0472">Membrane</keyword>
<keyword evidence="3" id="KW-1003">Cell membrane</keyword>
<evidence type="ECO:0000256" key="3">
    <source>
        <dbReference type="ARBA" id="ARBA00022475"/>
    </source>
</evidence>
<dbReference type="Proteomes" id="UP001063350">
    <property type="component" value="Chromosome"/>
</dbReference>
<evidence type="ECO:0000256" key="5">
    <source>
        <dbReference type="ARBA" id="ARBA00022692"/>
    </source>
</evidence>
<keyword evidence="6 9" id="KW-1133">Transmembrane helix</keyword>
<feature type="transmembrane region" description="Helical" evidence="9">
    <location>
        <begin position="12"/>
        <end position="33"/>
    </location>
</feature>
<evidence type="ECO:0000256" key="2">
    <source>
        <dbReference type="ARBA" id="ARBA00022448"/>
    </source>
</evidence>
<dbReference type="EMBL" id="AP024233">
    <property type="protein sequence ID" value="BCO08912.1"/>
    <property type="molecule type" value="Genomic_DNA"/>
</dbReference>
<evidence type="ECO:0000313" key="12">
    <source>
        <dbReference type="Proteomes" id="UP001063350"/>
    </source>
</evidence>
<feature type="domain" description="Tripartite ATP-independent periplasmic transporters DctQ component" evidence="10">
    <location>
        <begin position="27"/>
        <end position="161"/>
    </location>
</feature>
<feature type="transmembrane region" description="Helical" evidence="9">
    <location>
        <begin position="89"/>
        <end position="115"/>
    </location>
</feature>
<keyword evidence="4" id="KW-0997">Cell inner membrane</keyword>
<sequence length="167" mass="19095">MLDILEKIIIKMVNGLGRILSVLLLLMVLNVSWDVMMRYLFHNSSVGMQEMEWHLFAVIILFGISVALKDEGHVRVDFLFDKFSPRKKAIVNIIGTLFFLIPLALLIFGGSLEFVRDAYETHEISEDPGGLPFRWVIKGMIPLSFGFLIISAIGYILQNVRKLREIK</sequence>
<reference evidence="11" key="1">
    <citation type="submission" date="2020-12" db="EMBL/GenBank/DDBJ databases">
        <title>Desulfobium dissulfuricans gen. nov., sp. nov., a novel mesophilic, sulfate-reducing bacterium isolated from a deep-sea hydrothermal vent.</title>
        <authorList>
            <person name="Hashimoto Y."/>
            <person name="Tame A."/>
            <person name="Sawayama S."/>
            <person name="Miyazaki J."/>
            <person name="Takai K."/>
            <person name="Nakagawa S."/>
        </authorList>
    </citation>
    <scope>NUCLEOTIDE SEQUENCE</scope>
    <source>
        <strain evidence="11">GF1</strain>
    </source>
</reference>
<evidence type="ECO:0000313" key="11">
    <source>
        <dbReference type="EMBL" id="BCO08912.1"/>
    </source>
</evidence>
<evidence type="ECO:0000256" key="9">
    <source>
        <dbReference type="SAM" id="Phobius"/>
    </source>
</evidence>
<evidence type="ECO:0000256" key="1">
    <source>
        <dbReference type="ARBA" id="ARBA00004429"/>
    </source>
</evidence>
<keyword evidence="5 9" id="KW-0812">Transmembrane</keyword>
<keyword evidence="12" id="KW-1185">Reference proteome</keyword>
<comment type="subcellular location">
    <subcellularLocation>
        <location evidence="1">Cell inner membrane</location>
        <topology evidence="1">Multi-pass membrane protein</topology>
    </subcellularLocation>
</comment>
<dbReference type="PANTHER" id="PTHR35011:SF4">
    <property type="entry name" value="SLL1102 PROTEIN"/>
    <property type="match status" value="1"/>
</dbReference>